<feature type="region of interest" description="Disordered" evidence="1">
    <location>
        <begin position="29"/>
        <end position="56"/>
    </location>
</feature>
<feature type="compositionally biased region" description="Low complexity" evidence="1">
    <location>
        <begin position="39"/>
        <end position="56"/>
    </location>
</feature>
<gene>
    <name evidence="2" type="ORF">SOCEGT47_007430</name>
</gene>
<evidence type="ECO:0000313" key="3">
    <source>
        <dbReference type="Proteomes" id="UP000295781"/>
    </source>
</evidence>
<evidence type="ECO:0000313" key="2">
    <source>
        <dbReference type="EMBL" id="AUX20277.1"/>
    </source>
</evidence>
<dbReference type="RefSeq" id="WP_129345341.1">
    <property type="nucleotide sequence ID" value="NZ_CP012670.1"/>
</dbReference>
<dbReference type="Proteomes" id="UP000295781">
    <property type="component" value="Chromosome"/>
</dbReference>
<protein>
    <submittedName>
        <fullName evidence="2">Uncharacterized protein</fullName>
    </submittedName>
</protein>
<organism evidence="2 3">
    <name type="scientific">Sorangium cellulosum</name>
    <name type="common">Polyangium cellulosum</name>
    <dbReference type="NCBI Taxonomy" id="56"/>
    <lineage>
        <taxon>Bacteria</taxon>
        <taxon>Pseudomonadati</taxon>
        <taxon>Myxococcota</taxon>
        <taxon>Polyangia</taxon>
        <taxon>Polyangiales</taxon>
        <taxon>Polyangiaceae</taxon>
        <taxon>Sorangium</taxon>
    </lineage>
</organism>
<reference evidence="2 3" key="1">
    <citation type="submission" date="2015-09" db="EMBL/GenBank/DDBJ databases">
        <title>Sorangium comparison.</title>
        <authorList>
            <person name="Zaburannyi N."/>
            <person name="Bunk B."/>
            <person name="Overmann J."/>
            <person name="Mueller R."/>
        </authorList>
    </citation>
    <scope>NUCLEOTIDE SEQUENCE [LARGE SCALE GENOMIC DNA]</scope>
    <source>
        <strain evidence="2 3">So ceGT47</strain>
    </source>
</reference>
<feature type="compositionally biased region" description="Gly residues" evidence="1">
    <location>
        <begin position="29"/>
        <end position="38"/>
    </location>
</feature>
<dbReference type="OrthoDB" id="5504527at2"/>
<dbReference type="AlphaFoldDB" id="A0A4P2PUC5"/>
<evidence type="ECO:0000256" key="1">
    <source>
        <dbReference type="SAM" id="MobiDB-lite"/>
    </source>
</evidence>
<accession>A0A4P2PUC5</accession>
<name>A0A4P2PUC5_SORCE</name>
<dbReference type="EMBL" id="CP012670">
    <property type="protein sequence ID" value="AUX20277.1"/>
    <property type="molecule type" value="Genomic_DNA"/>
</dbReference>
<sequence length="351" mass="35674">MMGFRGLTIAALVCLSACSVQERDFLGAGGSGGSGGGTTTDASSTTGTGTSTSSTGGCAPVEGCFDGVDDDCDGFTDCADPDCAEGAVCVRAPVNFELGVVVGETEPCPDGFTADERLLFRGLSGGGCEGCGCTPNPTDCAVDLYLYASRSQCEGDDALALGTRADPIGFECDGTPINNGAVEWGGVRAGLFDVIQTCTVTGTAIPGPAEWAESVKFCRATSVGEGCDAGEACVPKQAPATQCALVSGSATCSGYARREGDWFQGYRDTRTCSSCSCTASGGDCNNVRVQLGNDYSCFDHASLSQGSRYCGYAYSPPAYLVGEPTPSRCTARTTLSGSLDPTGQSTLCCVE</sequence>
<proteinExistence type="predicted"/>